<dbReference type="EMBL" id="KQ982649">
    <property type="protein sequence ID" value="KYQ53032.1"/>
    <property type="molecule type" value="Genomic_DNA"/>
</dbReference>
<proteinExistence type="predicted"/>
<dbReference type="Proteomes" id="UP000075809">
    <property type="component" value="Unassembled WGS sequence"/>
</dbReference>
<name>A0A151WYR1_9HYME</name>
<dbReference type="AlphaFoldDB" id="A0A151WYR1"/>
<evidence type="ECO:0000256" key="1">
    <source>
        <dbReference type="SAM" id="MobiDB-lite"/>
    </source>
</evidence>
<sequence length="87" mass="9777">MANDAVLVAVFSMHSRLPQVRDKKGDRRHKYAGGRPPTLKFIAGQEWSRAKREETRVRIRVYANDETELGGKPEGGNRNGCDKAIIV</sequence>
<gene>
    <name evidence="2" type="ORF">ALC60_07759</name>
</gene>
<evidence type="ECO:0000313" key="3">
    <source>
        <dbReference type="Proteomes" id="UP000075809"/>
    </source>
</evidence>
<feature type="region of interest" description="Disordered" evidence="1">
    <location>
        <begin position="67"/>
        <end position="87"/>
    </location>
</feature>
<organism evidence="2 3">
    <name type="scientific">Mycetomoellerius zeteki</name>
    <dbReference type="NCBI Taxonomy" id="64791"/>
    <lineage>
        <taxon>Eukaryota</taxon>
        <taxon>Metazoa</taxon>
        <taxon>Ecdysozoa</taxon>
        <taxon>Arthropoda</taxon>
        <taxon>Hexapoda</taxon>
        <taxon>Insecta</taxon>
        <taxon>Pterygota</taxon>
        <taxon>Neoptera</taxon>
        <taxon>Endopterygota</taxon>
        <taxon>Hymenoptera</taxon>
        <taxon>Apocrita</taxon>
        <taxon>Aculeata</taxon>
        <taxon>Formicoidea</taxon>
        <taxon>Formicidae</taxon>
        <taxon>Myrmicinae</taxon>
        <taxon>Mycetomoellerius</taxon>
    </lineage>
</organism>
<protein>
    <submittedName>
        <fullName evidence="2">Uncharacterized protein</fullName>
    </submittedName>
</protein>
<evidence type="ECO:0000313" key="2">
    <source>
        <dbReference type="EMBL" id="KYQ53032.1"/>
    </source>
</evidence>
<keyword evidence="3" id="KW-1185">Reference proteome</keyword>
<reference evidence="2 3" key="1">
    <citation type="submission" date="2015-09" db="EMBL/GenBank/DDBJ databases">
        <title>Trachymyrmex zeteki WGS genome.</title>
        <authorList>
            <person name="Nygaard S."/>
            <person name="Hu H."/>
            <person name="Boomsma J."/>
            <person name="Zhang G."/>
        </authorList>
    </citation>
    <scope>NUCLEOTIDE SEQUENCE [LARGE SCALE GENOMIC DNA]</scope>
    <source>
        <strain evidence="2">Tzet28-1</strain>
        <tissue evidence="2">Whole body</tissue>
    </source>
</reference>
<accession>A0A151WYR1</accession>